<evidence type="ECO:0000259" key="2">
    <source>
        <dbReference type="PROSITE" id="PS50206"/>
    </source>
</evidence>
<dbReference type="InterPro" id="IPR036873">
    <property type="entry name" value="Rhodanese-like_dom_sf"/>
</dbReference>
<dbReference type="PROSITE" id="PS50206">
    <property type="entry name" value="RHODANESE_3"/>
    <property type="match status" value="1"/>
</dbReference>
<dbReference type="CDD" id="cd00158">
    <property type="entry name" value="RHOD"/>
    <property type="match status" value="1"/>
</dbReference>
<dbReference type="EMBL" id="FMZO01000003">
    <property type="protein sequence ID" value="SDC67470.1"/>
    <property type="molecule type" value="Genomic_DNA"/>
</dbReference>
<reference evidence="4" key="1">
    <citation type="submission" date="2016-10" db="EMBL/GenBank/DDBJ databases">
        <authorList>
            <person name="Varghese N."/>
            <person name="Submissions S."/>
        </authorList>
    </citation>
    <scope>NUCLEOTIDE SEQUENCE [LARGE SCALE GENOMIC DNA]</scope>
    <source>
        <strain evidence="4">DSM 25811 / CCM 8410 / LMG 26954 / E90</strain>
    </source>
</reference>
<name>A0A1G6NHQ0_NIADE</name>
<evidence type="ECO:0000313" key="4">
    <source>
        <dbReference type="Proteomes" id="UP000198757"/>
    </source>
</evidence>
<feature type="signal peptide" evidence="1">
    <location>
        <begin position="1"/>
        <end position="21"/>
    </location>
</feature>
<dbReference type="Gene3D" id="3.40.250.10">
    <property type="entry name" value="Rhodanese-like domain"/>
    <property type="match status" value="1"/>
</dbReference>
<feature type="domain" description="Rhodanese" evidence="2">
    <location>
        <begin position="70"/>
        <end position="122"/>
    </location>
</feature>
<dbReference type="Proteomes" id="UP000198757">
    <property type="component" value="Unassembled WGS sequence"/>
</dbReference>
<dbReference type="STRING" id="1285928.SAMN04487894_103282"/>
<dbReference type="SUPFAM" id="SSF52821">
    <property type="entry name" value="Rhodanese/Cell cycle control phosphatase"/>
    <property type="match status" value="1"/>
</dbReference>
<evidence type="ECO:0000256" key="1">
    <source>
        <dbReference type="SAM" id="SignalP"/>
    </source>
</evidence>
<dbReference type="Pfam" id="PF00581">
    <property type="entry name" value="Rhodanese"/>
    <property type="match status" value="1"/>
</dbReference>
<organism evidence="3 4">
    <name type="scientific">Niabella drilacis (strain DSM 25811 / CCM 8410 / CCUG 62505 / LMG 26954 / E90)</name>
    <dbReference type="NCBI Taxonomy" id="1285928"/>
    <lineage>
        <taxon>Bacteria</taxon>
        <taxon>Pseudomonadati</taxon>
        <taxon>Bacteroidota</taxon>
        <taxon>Chitinophagia</taxon>
        <taxon>Chitinophagales</taxon>
        <taxon>Chitinophagaceae</taxon>
        <taxon>Niabella</taxon>
    </lineage>
</organism>
<keyword evidence="1" id="KW-0732">Signal</keyword>
<accession>A0A1G6NHQ0</accession>
<keyword evidence="4" id="KW-1185">Reference proteome</keyword>
<protein>
    <submittedName>
        <fullName evidence="3">Rhodanese-like domain-containing protein</fullName>
    </submittedName>
</protein>
<dbReference type="AlphaFoldDB" id="A0A1G6NHQ0"/>
<dbReference type="InterPro" id="IPR001763">
    <property type="entry name" value="Rhodanese-like_dom"/>
</dbReference>
<sequence length="189" mass="21194">MKKKLLTAAALSALFFGSVLMYSCNKSNAETKAYPKALANYGDFKNLVSVIEQHRQERLVSLDDFLKMQKEPNTVLLDTRSANRYAGRHLKGALSLPFTDFTQTNLKRLIPDANTRILIYCNNNFQGDQVNFTTKTATPSAANNHTPLTLALNIPTYINLFGYGYKNVYELDELVNVSDSRIQFEGAAQ</sequence>
<gene>
    <name evidence="3" type="ORF">SAMN04487894_103282</name>
</gene>
<evidence type="ECO:0000313" key="3">
    <source>
        <dbReference type="EMBL" id="SDC67470.1"/>
    </source>
</evidence>
<proteinExistence type="predicted"/>
<dbReference type="OrthoDB" id="9807812at2"/>
<dbReference type="PROSITE" id="PS51257">
    <property type="entry name" value="PROKAR_LIPOPROTEIN"/>
    <property type="match status" value="1"/>
</dbReference>
<dbReference type="RefSeq" id="WP_090389448.1">
    <property type="nucleotide sequence ID" value="NZ_FMZO01000003.1"/>
</dbReference>
<feature type="chain" id="PRO_5011540043" evidence="1">
    <location>
        <begin position="22"/>
        <end position="189"/>
    </location>
</feature>